<feature type="transmembrane region" description="Helical" evidence="2">
    <location>
        <begin position="134"/>
        <end position="157"/>
    </location>
</feature>
<evidence type="ECO:0000313" key="3">
    <source>
        <dbReference type="EMBL" id="KAK7481748.1"/>
    </source>
</evidence>
<keyword evidence="2" id="KW-0812">Transmembrane</keyword>
<keyword evidence="2" id="KW-0472">Membrane</keyword>
<evidence type="ECO:0000313" key="4">
    <source>
        <dbReference type="Proteomes" id="UP001519460"/>
    </source>
</evidence>
<organism evidence="3 4">
    <name type="scientific">Batillaria attramentaria</name>
    <dbReference type="NCBI Taxonomy" id="370345"/>
    <lineage>
        <taxon>Eukaryota</taxon>
        <taxon>Metazoa</taxon>
        <taxon>Spiralia</taxon>
        <taxon>Lophotrochozoa</taxon>
        <taxon>Mollusca</taxon>
        <taxon>Gastropoda</taxon>
        <taxon>Caenogastropoda</taxon>
        <taxon>Sorbeoconcha</taxon>
        <taxon>Cerithioidea</taxon>
        <taxon>Batillariidae</taxon>
        <taxon>Batillaria</taxon>
    </lineage>
</organism>
<keyword evidence="2" id="KW-1133">Transmembrane helix</keyword>
<keyword evidence="4" id="KW-1185">Reference proteome</keyword>
<reference evidence="3 4" key="1">
    <citation type="journal article" date="2023" name="Sci. Data">
        <title>Genome assembly of the Korean intertidal mud-creeper Batillaria attramentaria.</title>
        <authorList>
            <person name="Patra A.K."/>
            <person name="Ho P.T."/>
            <person name="Jun S."/>
            <person name="Lee S.J."/>
            <person name="Kim Y."/>
            <person name="Won Y.J."/>
        </authorList>
    </citation>
    <scope>NUCLEOTIDE SEQUENCE [LARGE SCALE GENOMIC DNA]</scope>
    <source>
        <strain evidence="3">Wonlab-2016</strain>
    </source>
</reference>
<gene>
    <name evidence="3" type="ORF">BaRGS_00026996</name>
</gene>
<feature type="region of interest" description="Disordered" evidence="1">
    <location>
        <begin position="323"/>
        <end position="350"/>
    </location>
</feature>
<comment type="caution">
    <text evidence="3">The sequence shown here is derived from an EMBL/GenBank/DDBJ whole genome shotgun (WGS) entry which is preliminary data.</text>
</comment>
<sequence length="350" mass="39001">MMTIFFQGLKFDFKNLPKETITRDENSTLRLLFTTVASPPTCANTTLPENFTIVVSKTGEETVGTICEYRHRDRVCLQTLYSNTSCGCNTTERLYSFTKRLTRKDSGKWIWSTKPSGVITSQEMTFNIASSVTLLVAIASGVAALAAVIGFIVVAALMARRFSNGKKATEWYYKQNDKLGQTNQDLTHLLLHEKSAWKEIHQSELCQEHAFSHTWSGTFSLLQAKSNGEGDVVLFLMEPTPLTMESTLKLQLVVSPEVELGVGSGTGTPNSQLWANRSRYEPVPVHLDIHPITVNFCNTGVFVGGPMECYTDVVDQLVGAQASKNPLPNTTKDDWETSSSFMWQKRGKKY</sequence>
<dbReference type="AlphaFoldDB" id="A0ABD0K456"/>
<dbReference type="Proteomes" id="UP001519460">
    <property type="component" value="Unassembled WGS sequence"/>
</dbReference>
<name>A0ABD0K456_9CAEN</name>
<accession>A0ABD0K456</accession>
<evidence type="ECO:0000256" key="2">
    <source>
        <dbReference type="SAM" id="Phobius"/>
    </source>
</evidence>
<protein>
    <submittedName>
        <fullName evidence="3">Uncharacterized protein</fullName>
    </submittedName>
</protein>
<proteinExistence type="predicted"/>
<dbReference type="EMBL" id="JACVVK020000257">
    <property type="protein sequence ID" value="KAK7481748.1"/>
    <property type="molecule type" value="Genomic_DNA"/>
</dbReference>
<evidence type="ECO:0000256" key="1">
    <source>
        <dbReference type="SAM" id="MobiDB-lite"/>
    </source>
</evidence>